<evidence type="ECO:0000313" key="3">
    <source>
        <dbReference type="EMBL" id="AKD03248.1"/>
    </source>
</evidence>
<dbReference type="Pfam" id="PF08241">
    <property type="entry name" value="Methyltransf_11"/>
    <property type="match status" value="1"/>
</dbReference>
<keyword evidence="4" id="KW-1185">Reference proteome</keyword>
<dbReference type="HOGENOM" id="CLU_062440_1_0_10"/>
<accession>A0A0E3ZG39</accession>
<evidence type="ECO:0000256" key="1">
    <source>
        <dbReference type="ARBA" id="ARBA00022679"/>
    </source>
</evidence>
<protein>
    <submittedName>
        <fullName evidence="3">Methyltransferase</fullName>
    </submittedName>
</protein>
<name>A0A0E3ZG39_9BACT</name>
<dbReference type="OrthoDB" id="9777830at2"/>
<dbReference type="PANTHER" id="PTHR44068:SF11">
    <property type="entry name" value="GERANYL DIPHOSPHATE 2-C-METHYLTRANSFERASE"/>
    <property type="match status" value="1"/>
</dbReference>
<dbReference type="PATRIC" id="fig|400092.3.peg.1992"/>
<dbReference type="SUPFAM" id="SSF53335">
    <property type="entry name" value="S-adenosyl-L-methionine-dependent methyltransferases"/>
    <property type="match status" value="1"/>
</dbReference>
<sequence length="280" mass="31896">MVAASKESSSEEKYLHGYSPEEQTRLYKQARFMENKIYSDIDFSTVTKLLEVGCGVGAQSEILLRRFPHLFLTGIDYSDKQIAQARKFLSTVPYATDRYELLQENAMDMSFNSQADFDGAFLCWVLEHIPEPARVLSEVRRVLKPGSPIVITEVLNSSFFVEPYSPNVLQYWMRFNDLQYDMSGDPFVGAKLGNLLQSVGYQRISTETKTYHLDNRNPAKRAEMIGFWTELLLSGLPQLLDAGYVDAELADKVKEEMHIVAKSPNAVFFYTFIQAKAFTS</sequence>
<dbReference type="CDD" id="cd02440">
    <property type="entry name" value="AdoMet_MTases"/>
    <property type="match status" value="1"/>
</dbReference>
<reference evidence="3 4" key="1">
    <citation type="journal article" date="2015" name="Sci. Rep.">
        <title>Unraveling adaptation of Pontibacter korlensis to radiation and infertility in desert through complete genome and comparative transcriptomic analysis.</title>
        <authorList>
            <person name="Dai J."/>
            <person name="Dai W."/>
            <person name="Qiu C."/>
            <person name="Yang Z."/>
            <person name="Zhang Y."/>
            <person name="Zhou M."/>
            <person name="Zhang L."/>
            <person name="Fang C."/>
            <person name="Gao Q."/>
            <person name="Yang Q."/>
            <person name="Li X."/>
            <person name="Wang Z."/>
            <person name="Wang Z."/>
            <person name="Jia Z."/>
            <person name="Chen X."/>
        </authorList>
    </citation>
    <scope>NUCLEOTIDE SEQUENCE [LARGE SCALE GENOMIC DNA]</scope>
    <source>
        <strain evidence="3 4">X14-1T</strain>
    </source>
</reference>
<dbReference type="Gene3D" id="3.40.50.150">
    <property type="entry name" value="Vaccinia Virus protein VP39"/>
    <property type="match status" value="1"/>
</dbReference>
<dbReference type="GO" id="GO:0032259">
    <property type="term" value="P:methylation"/>
    <property type="evidence" value="ECO:0007669"/>
    <property type="project" value="UniProtKB-KW"/>
</dbReference>
<dbReference type="GO" id="GO:0008757">
    <property type="term" value="F:S-adenosylmethionine-dependent methyltransferase activity"/>
    <property type="evidence" value="ECO:0007669"/>
    <property type="project" value="InterPro"/>
</dbReference>
<proteinExistence type="predicted"/>
<evidence type="ECO:0000259" key="2">
    <source>
        <dbReference type="Pfam" id="PF08241"/>
    </source>
</evidence>
<evidence type="ECO:0000313" key="4">
    <source>
        <dbReference type="Proteomes" id="UP000033109"/>
    </source>
</evidence>
<dbReference type="InterPro" id="IPR013216">
    <property type="entry name" value="Methyltransf_11"/>
</dbReference>
<organism evidence="3 4">
    <name type="scientific">Pontibacter korlensis</name>
    <dbReference type="NCBI Taxonomy" id="400092"/>
    <lineage>
        <taxon>Bacteria</taxon>
        <taxon>Pseudomonadati</taxon>
        <taxon>Bacteroidota</taxon>
        <taxon>Cytophagia</taxon>
        <taxon>Cytophagales</taxon>
        <taxon>Hymenobacteraceae</taxon>
        <taxon>Pontibacter</taxon>
    </lineage>
</organism>
<keyword evidence="1 3" id="KW-0808">Transferase</keyword>
<dbReference type="PANTHER" id="PTHR44068">
    <property type="entry name" value="ZGC:194242"/>
    <property type="match status" value="1"/>
</dbReference>
<keyword evidence="3" id="KW-0489">Methyltransferase</keyword>
<dbReference type="RefSeq" id="WP_046310270.1">
    <property type="nucleotide sequence ID" value="NZ_CBCSCY010000004.1"/>
</dbReference>
<dbReference type="EMBL" id="CP009621">
    <property type="protein sequence ID" value="AKD03248.1"/>
    <property type="molecule type" value="Genomic_DNA"/>
</dbReference>
<dbReference type="KEGG" id="pko:PKOR_09055"/>
<dbReference type="InterPro" id="IPR029063">
    <property type="entry name" value="SAM-dependent_MTases_sf"/>
</dbReference>
<feature type="domain" description="Methyltransferase type 11" evidence="2">
    <location>
        <begin position="50"/>
        <end position="150"/>
    </location>
</feature>
<dbReference type="InterPro" id="IPR050447">
    <property type="entry name" value="Erg6_SMT_methyltransf"/>
</dbReference>
<dbReference type="AlphaFoldDB" id="A0A0E3ZG39"/>
<dbReference type="STRING" id="400092.PKOR_09055"/>
<dbReference type="Proteomes" id="UP000033109">
    <property type="component" value="Chromosome"/>
</dbReference>
<gene>
    <name evidence="3" type="ORF">PKOR_09055</name>
</gene>